<proteinExistence type="predicted"/>
<reference evidence="2 3" key="1">
    <citation type="submission" date="2018-12" db="EMBL/GenBank/DDBJ databases">
        <authorList>
            <consortium name="Pathogen Informatics"/>
        </authorList>
    </citation>
    <scope>NUCLEOTIDE SEQUENCE [LARGE SCALE GENOMIC DNA]</scope>
    <source>
        <strain evidence="2 3">NCTC13635</strain>
    </source>
</reference>
<feature type="compositionally biased region" description="Low complexity" evidence="1">
    <location>
        <begin position="96"/>
        <end position="108"/>
    </location>
</feature>
<evidence type="ECO:0000313" key="3">
    <source>
        <dbReference type="Proteomes" id="UP000282433"/>
    </source>
</evidence>
<dbReference type="EMBL" id="LR134162">
    <property type="protein sequence ID" value="VEB04479.1"/>
    <property type="molecule type" value="Genomic_DNA"/>
</dbReference>
<evidence type="ECO:0000256" key="1">
    <source>
        <dbReference type="SAM" id="MobiDB-lite"/>
    </source>
</evidence>
<protein>
    <submittedName>
        <fullName evidence="2">Biofilm formation protein HmsH</fullName>
    </submittedName>
</protein>
<feature type="region of interest" description="Disordered" evidence="1">
    <location>
        <begin position="77"/>
        <end position="108"/>
    </location>
</feature>
<evidence type="ECO:0000313" key="2">
    <source>
        <dbReference type="EMBL" id="VEB04479.1"/>
    </source>
</evidence>
<organism evidence="2 3">
    <name type="scientific">Klebsiella pneumoniae</name>
    <dbReference type="NCBI Taxonomy" id="573"/>
    <lineage>
        <taxon>Bacteria</taxon>
        <taxon>Pseudomonadati</taxon>
        <taxon>Pseudomonadota</taxon>
        <taxon>Gammaproteobacteria</taxon>
        <taxon>Enterobacterales</taxon>
        <taxon>Enterobacteriaceae</taxon>
        <taxon>Klebsiella/Raoultella group</taxon>
        <taxon>Klebsiella</taxon>
        <taxon>Klebsiella pneumoniae complex</taxon>
    </lineage>
</organism>
<dbReference type="AlphaFoldDB" id="A0A3S4H1Z7"/>
<gene>
    <name evidence="2" type="primary">hmsH_2</name>
    <name evidence="2" type="ORF">NCTC13635_04460</name>
</gene>
<sequence length="130" mass="13732">MSPRLTRNAPYIRRLYGSPTPQPNDDWLTAQSLNVHYLAATNDLPQAEARMQRLAATAPGNQGLQIDYAALLQERGLPTGSRTPAKSGGISGTRQPAAGAPAGPGSPSICRSGGKWICWLTTSSPARHGI</sequence>
<name>A0A3S4H1Z7_KLEPN</name>
<dbReference type="Proteomes" id="UP000282433">
    <property type="component" value="Chromosome"/>
</dbReference>
<accession>A0A3S4H1Z7</accession>
<feature type="region of interest" description="Disordered" evidence="1">
    <location>
        <begin position="1"/>
        <end position="24"/>
    </location>
</feature>